<dbReference type="AlphaFoldDB" id="A0A8J3H392"/>
<dbReference type="Proteomes" id="UP000626220">
    <property type="component" value="Unassembled WGS sequence"/>
</dbReference>
<evidence type="ECO:0000313" key="2">
    <source>
        <dbReference type="Proteomes" id="UP000626220"/>
    </source>
</evidence>
<dbReference type="EMBL" id="BNCJ01000027">
    <property type="protein sequence ID" value="GHF70969.1"/>
    <property type="molecule type" value="Genomic_DNA"/>
</dbReference>
<reference evidence="1" key="2">
    <citation type="submission" date="2020-09" db="EMBL/GenBank/DDBJ databases">
        <authorList>
            <person name="Sun Q."/>
            <person name="Kim S."/>
        </authorList>
    </citation>
    <scope>NUCLEOTIDE SEQUENCE</scope>
    <source>
        <strain evidence="1">KCTC 42650</strain>
    </source>
</reference>
<reference evidence="1" key="1">
    <citation type="journal article" date="2014" name="Int. J. Syst. Evol. Microbiol.">
        <title>Complete genome sequence of Corynebacterium casei LMG S-19264T (=DSM 44701T), isolated from a smear-ripened cheese.</title>
        <authorList>
            <consortium name="US DOE Joint Genome Institute (JGI-PGF)"/>
            <person name="Walter F."/>
            <person name="Albersmeier A."/>
            <person name="Kalinowski J."/>
            <person name="Ruckert C."/>
        </authorList>
    </citation>
    <scope>NUCLEOTIDE SEQUENCE</scope>
    <source>
        <strain evidence="1">KCTC 42650</strain>
    </source>
</reference>
<evidence type="ECO:0000313" key="1">
    <source>
        <dbReference type="EMBL" id="GHF70969.1"/>
    </source>
</evidence>
<proteinExistence type="predicted"/>
<sequence length="65" mass="6499">MPAFPFGAPSAAPPVPQATTHEKTAALADGPATKQAIIPVHSCSSSIAQYASVTIPAAPWDAQAS</sequence>
<dbReference type="RefSeq" id="WP_189682613.1">
    <property type="nucleotide sequence ID" value="NZ_BNCJ01000027.1"/>
</dbReference>
<accession>A0A8J3H392</accession>
<gene>
    <name evidence="1" type="ORF">GCM10017056_47350</name>
</gene>
<comment type="caution">
    <text evidence="1">The sequence shown here is derived from an EMBL/GenBank/DDBJ whole genome shotgun (WGS) entry which is preliminary data.</text>
</comment>
<keyword evidence="2" id="KW-1185">Reference proteome</keyword>
<name>A0A8J3H392_9RHOB</name>
<protein>
    <submittedName>
        <fullName evidence="1">Uncharacterized protein</fullName>
    </submittedName>
</protein>
<organism evidence="1 2">
    <name type="scientific">Seohaeicola zhoushanensis</name>
    <dbReference type="NCBI Taxonomy" id="1569283"/>
    <lineage>
        <taxon>Bacteria</taxon>
        <taxon>Pseudomonadati</taxon>
        <taxon>Pseudomonadota</taxon>
        <taxon>Alphaproteobacteria</taxon>
        <taxon>Rhodobacterales</taxon>
        <taxon>Roseobacteraceae</taxon>
        <taxon>Seohaeicola</taxon>
    </lineage>
</organism>